<dbReference type="InterPro" id="IPR007055">
    <property type="entry name" value="BON_dom"/>
</dbReference>
<organism evidence="3">
    <name type="scientific">uncultured Chloroflexia bacterium</name>
    <dbReference type="NCBI Taxonomy" id="1672391"/>
    <lineage>
        <taxon>Bacteria</taxon>
        <taxon>Bacillati</taxon>
        <taxon>Chloroflexota</taxon>
        <taxon>Chloroflexia</taxon>
        <taxon>environmental samples</taxon>
    </lineage>
</organism>
<protein>
    <recommendedName>
        <fullName evidence="2">BON domain-containing protein</fullName>
    </recommendedName>
</protein>
<gene>
    <name evidence="3" type="ORF">AVDCRST_MAG93-4936</name>
</gene>
<evidence type="ECO:0000259" key="2">
    <source>
        <dbReference type="PROSITE" id="PS50914"/>
    </source>
</evidence>
<sequence length="234" mass="25426">MTDRTESGLHTPQHDSRQEPQPYINPPQDEDAGNEFLDQLAGVNVEGTAYIDQSDVDQLEQVTMTDVYEGETDSNQELAEGGLESYDLLIEQELRDGETDDVMEAIEQGYTYIPPIDPPVTTDYDDPQSIQIAAGFGTTGDEASDVSGDPSVDQDDVDRFHERGDDMTAFVRGALRADSSTTHLADRLQIATINGTVIVRGTVDDLDDTDNIVAVISDLAGVESVRDETIVAGL</sequence>
<evidence type="ECO:0000313" key="3">
    <source>
        <dbReference type="EMBL" id="CAA9306446.1"/>
    </source>
</evidence>
<accession>A0A6J4KJT8</accession>
<feature type="domain" description="BON" evidence="2">
    <location>
        <begin position="163"/>
        <end position="233"/>
    </location>
</feature>
<dbReference type="EMBL" id="CADCTR010001664">
    <property type="protein sequence ID" value="CAA9306446.1"/>
    <property type="molecule type" value="Genomic_DNA"/>
</dbReference>
<reference evidence="3" key="1">
    <citation type="submission" date="2020-02" db="EMBL/GenBank/DDBJ databases">
        <authorList>
            <person name="Meier V. D."/>
        </authorList>
    </citation>
    <scope>NUCLEOTIDE SEQUENCE</scope>
    <source>
        <strain evidence="3">AVDCRST_MAG93</strain>
    </source>
</reference>
<proteinExistence type="predicted"/>
<dbReference type="Pfam" id="PF04972">
    <property type="entry name" value="BON"/>
    <property type="match status" value="1"/>
</dbReference>
<evidence type="ECO:0000256" key="1">
    <source>
        <dbReference type="SAM" id="MobiDB-lite"/>
    </source>
</evidence>
<dbReference type="AlphaFoldDB" id="A0A6J4KJT8"/>
<dbReference type="PROSITE" id="PS50914">
    <property type="entry name" value="BON"/>
    <property type="match status" value="1"/>
</dbReference>
<feature type="compositionally biased region" description="Basic and acidic residues" evidence="1">
    <location>
        <begin position="1"/>
        <end position="18"/>
    </location>
</feature>
<name>A0A6J4KJT8_9CHLR</name>
<feature type="region of interest" description="Disordered" evidence="1">
    <location>
        <begin position="1"/>
        <end position="34"/>
    </location>
</feature>